<dbReference type="Proteomes" id="UP000194798">
    <property type="component" value="Unassembled WGS sequence"/>
</dbReference>
<evidence type="ECO:0000256" key="2">
    <source>
        <dbReference type="ARBA" id="ARBA00022723"/>
    </source>
</evidence>
<evidence type="ECO:0000256" key="4">
    <source>
        <dbReference type="ARBA" id="ARBA00023014"/>
    </source>
</evidence>
<evidence type="ECO:0000259" key="7">
    <source>
        <dbReference type="PROSITE" id="PS51296"/>
    </source>
</evidence>
<evidence type="ECO:0000256" key="1">
    <source>
        <dbReference type="ARBA" id="ARBA00022714"/>
    </source>
</evidence>
<dbReference type="CDD" id="cd03467">
    <property type="entry name" value="Rieske"/>
    <property type="match status" value="1"/>
</dbReference>
<dbReference type="InterPro" id="IPR036922">
    <property type="entry name" value="Rieske_2Fe-2S_sf"/>
</dbReference>
<dbReference type="AlphaFoldDB" id="A0A251X474"/>
<evidence type="ECO:0000256" key="3">
    <source>
        <dbReference type="ARBA" id="ARBA00023004"/>
    </source>
</evidence>
<dbReference type="PANTHER" id="PTHR21496">
    <property type="entry name" value="FERREDOXIN-RELATED"/>
    <property type="match status" value="1"/>
</dbReference>
<comment type="cofactor">
    <cofactor evidence="5">
        <name>[2Fe-2S] cluster</name>
        <dbReference type="ChEBI" id="CHEBI:190135"/>
    </cofactor>
</comment>
<dbReference type="EMBL" id="MSLT01000024">
    <property type="protein sequence ID" value="OUD11761.1"/>
    <property type="molecule type" value="Genomic_DNA"/>
</dbReference>
<organism evidence="8 9">
    <name type="scientific">Thioflexithrix psekupsensis</name>
    <dbReference type="NCBI Taxonomy" id="1570016"/>
    <lineage>
        <taxon>Bacteria</taxon>
        <taxon>Pseudomonadati</taxon>
        <taxon>Pseudomonadota</taxon>
        <taxon>Gammaproteobacteria</taxon>
        <taxon>Thiotrichales</taxon>
        <taxon>Thioflexithrix</taxon>
    </lineage>
</organism>
<dbReference type="InterPro" id="IPR017941">
    <property type="entry name" value="Rieske_2Fe-2S"/>
</dbReference>
<comment type="caution">
    <text evidence="8">The sequence shown here is derived from an EMBL/GenBank/DDBJ whole genome shotgun (WGS) entry which is preliminary data.</text>
</comment>
<dbReference type="GO" id="GO:0046872">
    <property type="term" value="F:metal ion binding"/>
    <property type="evidence" value="ECO:0007669"/>
    <property type="project" value="UniProtKB-KW"/>
</dbReference>
<name>A0A251X474_9GAMM</name>
<sequence length="107" mass="12358">MTQLDTDWLPLAELYQIPEQGCLFILVNDDLLLVGREGENVHCFEAKCPHLGYSLELGQVNGDSITCPFHKYRFSLKDGHCRNAICDNLTRYEVKIENQHAFVKFNR</sequence>
<keyword evidence="4" id="KW-0411">Iron-sulfur</keyword>
<evidence type="ECO:0000256" key="6">
    <source>
        <dbReference type="ARBA" id="ARBA00038001"/>
    </source>
</evidence>
<gene>
    <name evidence="8" type="ORF">TPSD3_16870</name>
</gene>
<dbReference type="Gene3D" id="2.102.10.10">
    <property type="entry name" value="Rieske [2Fe-2S] iron-sulphur domain"/>
    <property type="match status" value="1"/>
</dbReference>
<comment type="similarity">
    <text evidence="6">Belongs to the bacterial ring-hydroxylating dioxygenase ferredoxin component family.</text>
</comment>
<dbReference type="PROSITE" id="PS51296">
    <property type="entry name" value="RIESKE"/>
    <property type="match status" value="1"/>
</dbReference>
<dbReference type="SUPFAM" id="SSF50022">
    <property type="entry name" value="ISP domain"/>
    <property type="match status" value="1"/>
</dbReference>
<keyword evidence="1" id="KW-0001">2Fe-2S</keyword>
<keyword evidence="3" id="KW-0408">Iron</keyword>
<dbReference type="Pfam" id="PF00355">
    <property type="entry name" value="Rieske"/>
    <property type="match status" value="1"/>
</dbReference>
<evidence type="ECO:0000313" key="9">
    <source>
        <dbReference type="Proteomes" id="UP000194798"/>
    </source>
</evidence>
<dbReference type="PANTHER" id="PTHR21496:SF0">
    <property type="entry name" value="RIESKE DOMAIN-CONTAINING PROTEIN"/>
    <property type="match status" value="1"/>
</dbReference>
<protein>
    <recommendedName>
        <fullName evidence="7">Rieske domain-containing protein</fullName>
    </recommendedName>
</protein>
<feature type="domain" description="Rieske" evidence="7">
    <location>
        <begin position="8"/>
        <end position="103"/>
    </location>
</feature>
<keyword evidence="9" id="KW-1185">Reference proteome</keyword>
<dbReference type="GO" id="GO:0051537">
    <property type="term" value="F:2 iron, 2 sulfur cluster binding"/>
    <property type="evidence" value="ECO:0007669"/>
    <property type="project" value="UniProtKB-KW"/>
</dbReference>
<evidence type="ECO:0000313" key="8">
    <source>
        <dbReference type="EMBL" id="OUD11761.1"/>
    </source>
</evidence>
<accession>A0A251X474</accession>
<keyword evidence="2" id="KW-0479">Metal-binding</keyword>
<proteinExistence type="inferred from homology"/>
<evidence type="ECO:0000256" key="5">
    <source>
        <dbReference type="ARBA" id="ARBA00034078"/>
    </source>
</evidence>
<reference evidence="8 9" key="1">
    <citation type="submission" date="2016-12" db="EMBL/GenBank/DDBJ databases">
        <title>Thioflexothrix psekupsii D3 genome sequencing and assembly.</title>
        <authorList>
            <person name="Fomenkov A."/>
            <person name="Vincze T."/>
            <person name="Grabovich M."/>
            <person name="Anton B.P."/>
            <person name="Dubinina G."/>
            <person name="Orlova M."/>
            <person name="Belousova E."/>
            <person name="Roberts R.J."/>
        </authorList>
    </citation>
    <scope>NUCLEOTIDE SEQUENCE [LARGE SCALE GENOMIC DNA]</scope>
    <source>
        <strain evidence="8">D3</strain>
    </source>
</reference>